<dbReference type="EMBL" id="JBHTLU010000036">
    <property type="protein sequence ID" value="MFD1223781.1"/>
    <property type="molecule type" value="Genomic_DNA"/>
</dbReference>
<keyword evidence="4" id="KW-1185">Reference proteome</keyword>
<sequence length="122" mass="13898">MRTSRQEWQLGLNIGDTLGLVIVLTLVNPILEEWYWRGFLLHKLHAKKSALWISSLFYSLYHGIVLLPLFELPLSLLSCIPVFAAGMIWGWMSSKYRSLCGSILSHAMAEAGIMVLYFQIVL</sequence>
<feature type="transmembrane region" description="Helical" evidence="1">
    <location>
        <begin position="75"/>
        <end position="92"/>
    </location>
</feature>
<feature type="transmembrane region" description="Helical" evidence="1">
    <location>
        <begin position="99"/>
        <end position="120"/>
    </location>
</feature>
<keyword evidence="1" id="KW-0812">Transmembrane</keyword>
<evidence type="ECO:0000256" key="1">
    <source>
        <dbReference type="SAM" id="Phobius"/>
    </source>
</evidence>
<keyword evidence="1" id="KW-0472">Membrane</keyword>
<comment type="caution">
    <text evidence="3">The sequence shown here is derived from an EMBL/GenBank/DDBJ whole genome shotgun (WGS) entry which is preliminary data.</text>
</comment>
<dbReference type="Pfam" id="PF02517">
    <property type="entry name" value="Rce1-like"/>
    <property type="match status" value="1"/>
</dbReference>
<dbReference type="Proteomes" id="UP001597180">
    <property type="component" value="Unassembled WGS sequence"/>
</dbReference>
<protein>
    <submittedName>
        <fullName evidence="3">CPBP family intramembrane glutamic endopeptidase</fullName>
        <ecNumber evidence="3">3.4.-.-</ecNumber>
    </submittedName>
</protein>
<organism evidence="3 4">
    <name type="scientific">Paenibacillus vulneris</name>
    <dbReference type="NCBI Taxonomy" id="1133364"/>
    <lineage>
        <taxon>Bacteria</taxon>
        <taxon>Bacillati</taxon>
        <taxon>Bacillota</taxon>
        <taxon>Bacilli</taxon>
        <taxon>Bacillales</taxon>
        <taxon>Paenibacillaceae</taxon>
        <taxon>Paenibacillus</taxon>
    </lineage>
</organism>
<evidence type="ECO:0000259" key="2">
    <source>
        <dbReference type="Pfam" id="PF02517"/>
    </source>
</evidence>
<evidence type="ECO:0000313" key="4">
    <source>
        <dbReference type="Proteomes" id="UP001597180"/>
    </source>
</evidence>
<dbReference type="EC" id="3.4.-.-" evidence="3"/>
<feature type="domain" description="CAAX prenyl protease 2/Lysostaphin resistance protein A-like" evidence="2">
    <location>
        <begin position="18"/>
        <end position="109"/>
    </location>
</feature>
<gene>
    <name evidence="3" type="ORF">ACFQ4B_27025</name>
</gene>
<keyword evidence="3" id="KW-0378">Hydrolase</keyword>
<accession>A0ABW3UV75</accession>
<evidence type="ECO:0000313" key="3">
    <source>
        <dbReference type="EMBL" id="MFD1223781.1"/>
    </source>
</evidence>
<dbReference type="RefSeq" id="WP_345587805.1">
    <property type="nucleotide sequence ID" value="NZ_BAABJG010000014.1"/>
</dbReference>
<dbReference type="InterPro" id="IPR003675">
    <property type="entry name" value="Rce1/LyrA-like_dom"/>
</dbReference>
<reference evidence="4" key="1">
    <citation type="journal article" date="2019" name="Int. J. Syst. Evol. Microbiol.">
        <title>The Global Catalogue of Microorganisms (GCM) 10K type strain sequencing project: providing services to taxonomists for standard genome sequencing and annotation.</title>
        <authorList>
            <consortium name="The Broad Institute Genomics Platform"/>
            <consortium name="The Broad Institute Genome Sequencing Center for Infectious Disease"/>
            <person name="Wu L."/>
            <person name="Ma J."/>
        </authorList>
    </citation>
    <scope>NUCLEOTIDE SEQUENCE [LARGE SCALE GENOMIC DNA]</scope>
    <source>
        <strain evidence="4">CCUG 53270</strain>
    </source>
</reference>
<dbReference type="GO" id="GO:0016787">
    <property type="term" value="F:hydrolase activity"/>
    <property type="evidence" value="ECO:0007669"/>
    <property type="project" value="UniProtKB-KW"/>
</dbReference>
<name>A0ABW3UV75_9BACL</name>
<keyword evidence="1" id="KW-1133">Transmembrane helix</keyword>
<feature type="transmembrane region" description="Helical" evidence="1">
    <location>
        <begin position="12"/>
        <end position="31"/>
    </location>
</feature>
<proteinExistence type="predicted"/>